<reference evidence="2 3" key="1">
    <citation type="submission" date="2023-07" db="EMBL/GenBank/DDBJ databases">
        <title>Sequencing the genomes of 1000 actinobacteria strains.</title>
        <authorList>
            <person name="Klenk H.-P."/>
        </authorList>
    </citation>
    <scope>NUCLEOTIDE SEQUENCE [LARGE SCALE GENOMIC DNA]</scope>
    <source>
        <strain evidence="2 3">DSM 41600</strain>
    </source>
</reference>
<sequence>MTLQNGRTVRATLALLGALMLTVGCSSMDGNSSGLEYEPQVRKSRAVEEEVGTLSSRLLEMLKIKGKVTDLAPMASSCQVGDDDTKKYRSVRHPWSIYDVDNKTLEKGMNNLAAQLPKQGWRVVKDGPDESRNRNREILAVHTKTHTQMEATWRKRSEGDDPLISFAVYSRCFRDPGHSS</sequence>
<dbReference type="Proteomes" id="UP001234880">
    <property type="component" value="Unassembled WGS sequence"/>
</dbReference>
<comment type="caution">
    <text evidence="2">The sequence shown here is derived from an EMBL/GenBank/DDBJ whole genome shotgun (WGS) entry which is preliminary data.</text>
</comment>
<feature type="signal peptide" evidence="1">
    <location>
        <begin position="1"/>
        <end position="28"/>
    </location>
</feature>
<evidence type="ECO:0000256" key="1">
    <source>
        <dbReference type="SAM" id="SignalP"/>
    </source>
</evidence>
<feature type="chain" id="PRO_5046627873" description="Lipoprotein" evidence="1">
    <location>
        <begin position="29"/>
        <end position="180"/>
    </location>
</feature>
<keyword evidence="1" id="KW-0732">Signal</keyword>
<evidence type="ECO:0008006" key="4">
    <source>
        <dbReference type="Google" id="ProtNLM"/>
    </source>
</evidence>
<name>A0ABT9KQB5_9ACTN</name>
<evidence type="ECO:0000313" key="2">
    <source>
        <dbReference type="EMBL" id="MDP9610631.1"/>
    </source>
</evidence>
<evidence type="ECO:0000313" key="3">
    <source>
        <dbReference type="Proteomes" id="UP001234880"/>
    </source>
</evidence>
<dbReference type="EMBL" id="JAURUE010000001">
    <property type="protein sequence ID" value="MDP9610631.1"/>
    <property type="molecule type" value="Genomic_DNA"/>
</dbReference>
<dbReference type="PROSITE" id="PS51257">
    <property type="entry name" value="PROKAR_LIPOPROTEIN"/>
    <property type="match status" value="1"/>
</dbReference>
<protein>
    <recommendedName>
        <fullName evidence="4">Lipoprotein</fullName>
    </recommendedName>
</protein>
<gene>
    <name evidence="2" type="ORF">JOF35_002908</name>
</gene>
<dbReference type="RefSeq" id="WP_143712438.1">
    <property type="nucleotide sequence ID" value="NZ_JAURUE010000001.1"/>
</dbReference>
<organism evidence="2 3">
    <name type="scientific">Streptomyces demainii</name>
    <dbReference type="NCBI Taxonomy" id="588122"/>
    <lineage>
        <taxon>Bacteria</taxon>
        <taxon>Bacillati</taxon>
        <taxon>Actinomycetota</taxon>
        <taxon>Actinomycetes</taxon>
        <taxon>Kitasatosporales</taxon>
        <taxon>Streptomycetaceae</taxon>
        <taxon>Streptomyces</taxon>
    </lineage>
</organism>
<keyword evidence="3" id="KW-1185">Reference proteome</keyword>
<proteinExistence type="predicted"/>
<accession>A0ABT9KQB5</accession>